<dbReference type="GO" id="GO:0016787">
    <property type="term" value="F:hydrolase activity"/>
    <property type="evidence" value="ECO:0007669"/>
    <property type="project" value="InterPro"/>
</dbReference>
<protein>
    <recommendedName>
        <fullName evidence="2">Alpha/beta hydrolase fold-3 domain-containing protein</fullName>
    </recommendedName>
</protein>
<proteinExistence type="inferred from homology"/>
<evidence type="ECO:0000259" key="2">
    <source>
        <dbReference type="Pfam" id="PF07859"/>
    </source>
</evidence>
<dbReference type="InterPro" id="IPR050466">
    <property type="entry name" value="Carboxylest/Gibb_receptor"/>
</dbReference>
<dbReference type="SUPFAM" id="SSF53474">
    <property type="entry name" value="alpha/beta-Hydrolases"/>
    <property type="match status" value="1"/>
</dbReference>
<sequence>MDSIKAEVSHDVFPYLRQYNDGSIERLAGTETLLSYKKLAFQLDSTDPDQQKLAKSFLLQYNITVEAFSYHLLPIPSDSCGANMAHHLALKLKGSELGRELKIQRIAMIFPYFWGKDPIGIEIMDQFRKSMVDNWWTFICPSAKGCDDPLINPFTEGSPSLEGLACNKVLVVVAEKDILSDRGRLYYGKLVSSRWQGTAEIMEIKGVDHVFHIFDPNCDNAKSLFKRLDSFFSQA</sequence>
<dbReference type="PANTHER" id="PTHR23024">
    <property type="entry name" value="ARYLACETAMIDE DEACETYLASE"/>
    <property type="match status" value="1"/>
</dbReference>
<dbReference type="InterPro" id="IPR013094">
    <property type="entry name" value="AB_hydrolase_3"/>
</dbReference>
<comment type="similarity">
    <text evidence="1">Belongs to the 'GDXG' lipolytic enzyme family.</text>
</comment>
<organism evidence="3 4">
    <name type="scientific">Ricinus communis</name>
    <name type="common">Castor bean</name>
    <dbReference type="NCBI Taxonomy" id="3988"/>
    <lineage>
        <taxon>Eukaryota</taxon>
        <taxon>Viridiplantae</taxon>
        <taxon>Streptophyta</taxon>
        <taxon>Embryophyta</taxon>
        <taxon>Tracheophyta</taxon>
        <taxon>Spermatophyta</taxon>
        <taxon>Magnoliopsida</taxon>
        <taxon>eudicotyledons</taxon>
        <taxon>Gunneridae</taxon>
        <taxon>Pentapetalae</taxon>
        <taxon>rosids</taxon>
        <taxon>fabids</taxon>
        <taxon>Malpighiales</taxon>
        <taxon>Euphorbiaceae</taxon>
        <taxon>Acalyphoideae</taxon>
        <taxon>Acalypheae</taxon>
        <taxon>Ricinus</taxon>
    </lineage>
</organism>
<dbReference type="InParanoid" id="B9R7F9"/>
<dbReference type="InterPro" id="IPR029058">
    <property type="entry name" value="AB_hydrolase_fold"/>
</dbReference>
<dbReference type="Gene3D" id="3.40.50.1820">
    <property type="entry name" value="alpha/beta hydrolase"/>
    <property type="match status" value="1"/>
</dbReference>
<dbReference type="STRING" id="3988.B9R7F9"/>
<dbReference type="eggNOG" id="KOG1515">
    <property type="taxonomic scope" value="Eukaryota"/>
</dbReference>
<dbReference type="Proteomes" id="UP000008311">
    <property type="component" value="Unassembled WGS sequence"/>
</dbReference>
<evidence type="ECO:0000313" key="3">
    <source>
        <dbReference type="EMBL" id="EEF52439.1"/>
    </source>
</evidence>
<gene>
    <name evidence="3" type="ORF">RCOM_1591300</name>
</gene>
<dbReference type="Pfam" id="PF07859">
    <property type="entry name" value="Abhydrolase_3"/>
    <property type="match status" value="1"/>
</dbReference>
<reference evidence="4" key="1">
    <citation type="journal article" date="2010" name="Nat. Biotechnol.">
        <title>Draft genome sequence of the oilseed species Ricinus communis.</title>
        <authorList>
            <person name="Chan A.P."/>
            <person name="Crabtree J."/>
            <person name="Zhao Q."/>
            <person name="Lorenzi H."/>
            <person name="Orvis J."/>
            <person name="Puiu D."/>
            <person name="Melake-Berhan A."/>
            <person name="Jones K.M."/>
            <person name="Redman J."/>
            <person name="Chen G."/>
            <person name="Cahoon E.B."/>
            <person name="Gedil M."/>
            <person name="Stanke M."/>
            <person name="Haas B.J."/>
            <person name="Wortman J.R."/>
            <person name="Fraser-Liggett C.M."/>
            <person name="Ravel J."/>
            <person name="Rabinowicz P.D."/>
        </authorList>
    </citation>
    <scope>NUCLEOTIDE SEQUENCE [LARGE SCALE GENOMIC DNA]</scope>
    <source>
        <strain evidence="4">cv. Hale</strain>
    </source>
</reference>
<evidence type="ECO:0000256" key="1">
    <source>
        <dbReference type="ARBA" id="ARBA00010515"/>
    </source>
</evidence>
<dbReference type="PANTHER" id="PTHR23024:SF458">
    <property type="entry name" value="ALPHA_BETA HYDROLASE FOLD-3 DOMAIN-CONTAINING PROTEIN"/>
    <property type="match status" value="1"/>
</dbReference>
<accession>B9R7F9</accession>
<dbReference type="AlphaFoldDB" id="B9R7F9"/>
<feature type="domain" description="Alpha/beta hydrolase fold-3" evidence="2">
    <location>
        <begin position="78"/>
        <end position="212"/>
    </location>
</feature>
<evidence type="ECO:0000313" key="4">
    <source>
        <dbReference type="Proteomes" id="UP000008311"/>
    </source>
</evidence>
<name>B9R7F9_RICCO</name>
<dbReference type="EMBL" id="EQ973772">
    <property type="protein sequence ID" value="EEF52439.1"/>
    <property type="molecule type" value="Genomic_DNA"/>
</dbReference>
<keyword evidence="4" id="KW-1185">Reference proteome</keyword>